<dbReference type="Pfam" id="PF22939">
    <property type="entry name" value="WHD_GPIID"/>
    <property type="match status" value="1"/>
</dbReference>
<dbReference type="PANTHER" id="PTHR24118">
    <property type="entry name" value="POTE ANKYRIN DOMAIN"/>
    <property type="match status" value="1"/>
</dbReference>
<dbReference type="PROSITE" id="PS50088">
    <property type="entry name" value="ANK_REPEAT"/>
    <property type="match status" value="6"/>
</dbReference>
<dbReference type="OrthoDB" id="448455at2759"/>
<dbReference type="Pfam" id="PF24883">
    <property type="entry name" value="NPHP3_N"/>
    <property type="match status" value="1"/>
</dbReference>
<dbReference type="SUPFAM" id="SSF52540">
    <property type="entry name" value="P-loop containing nucleoside triphosphate hydrolases"/>
    <property type="match status" value="1"/>
</dbReference>
<comment type="caution">
    <text evidence="5">The sequence shown here is derived from an EMBL/GenBank/DDBJ whole genome shotgun (WGS) entry which is preliminary data.</text>
</comment>
<feature type="repeat" description="ANK" evidence="2">
    <location>
        <begin position="862"/>
        <end position="894"/>
    </location>
</feature>
<dbReference type="InterPro" id="IPR054471">
    <property type="entry name" value="GPIID_WHD"/>
</dbReference>
<organism evidence="5 6">
    <name type="scientific">Rhodocollybia butyracea</name>
    <dbReference type="NCBI Taxonomy" id="206335"/>
    <lineage>
        <taxon>Eukaryota</taxon>
        <taxon>Fungi</taxon>
        <taxon>Dikarya</taxon>
        <taxon>Basidiomycota</taxon>
        <taxon>Agaricomycotina</taxon>
        <taxon>Agaricomycetes</taxon>
        <taxon>Agaricomycetidae</taxon>
        <taxon>Agaricales</taxon>
        <taxon>Marasmiineae</taxon>
        <taxon>Omphalotaceae</taxon>
        <taxon>Rhodocollybia</taxon>
    </lineage>
</organism>
<dbReference type="InterPro" id="IPR002110">
    <property type="entry name" value="Ankyrin_rpt"/>
</dbReference>
<dbReference type="Proteomes" id="UP000772434">
    <property type="component" value="Unassembled WGS sequence"/>
</dbReference>
<dbReference type="PROSITE" id="PS50297">
    <property type="entry name" value="ANK_REP_REGION"/>
    <property type="match status" value="2"/>
</dbReference>
<dbReference type="Gene3D" id="3.40.50.300">
    <property type="entry name" value="P-loop containing nucleotide triphosphate hydrolases"/>
    <property type="match status" value="1"/>
</dbReference>
<dbReference type="EMBL" id="JADNRY010000179">
    <property type="protein sequence ID" value="KAF9062201.1"/>
    <property type="molecule type" value="Genomic_DNA"/>
</dbReference>
<dbReference type="SUPFAM" id="SSF48403">
    <property type="entry name" value="Ankyrin repeat"/>
    <property type="match status" value="2"/>
</dbReference>
<gene>
    <name evidence="5" type="ORF">BDP27DRAFT_1428173</name>
</gene>
<keyword evidence="1" id="KW-0677">Repeat</keyword>
<keyword evidence="2" id="KW-0040">ANK repeat</keyword>
<feature type="repeat" description="ANK" evidence="2">
    <location>
        <begin position="552"/>
        <end position="584"/>
    </location>
</feature>
<dbReference type="PANTHER" id="PTHR24118:SF99">
    <property type="entry name" value="POTE ANKYRIN DOMAIN FAMILY MEMBER 3C-RELATED"/>
    <property type="match status" value="1"/>
</dbReference>
<dbReference type="Pfam" id="PF00023">
    <property type="entry name" value="Ank"/>
    <property type="match status" value="1"/>
</dbReference>
<sequence>MTGENLVGSIFTNASNFTLVNPQFQAARIINNYQAWGTNDILAIQNWLKAPDPSTNFVAACDKRTPATGNWIFSDPQFAKWYQGTSGVLWIQGKVGSGKTILSSTIIEALKANPEVECYYYYFDNRENSKTKTNARGLLQSVVLQMATRPEGLHPALCELYTRCKQGIMEPTTKDLSATLAAIAKDLGPAFLVLDAMDECSEANTVFKHLALLKDSLCIAITSRYLAEASYGVTWSIHLDLADCAFHEDIGKYLRDKLSNRKLKPGLFTEILDCLTESAQGQFRWVECQVIVLQRCATPKAIQNALKQLPKTLEETYIMAIERLKKSEHFQDGVQLLMWLTYAFRPLSIAQFTEILAVDLNTQTFNPDAQSLELENRTYDILDSTLITVGANKIVQLAHNSVKEFLTQVHISKLFEIDRYLAHSTICQTCIVYLLQFSSQGSYDFRKNYPLALYAAEYWPLHMKGLENELLQHEHAKDLAVALVNDSSQPQYINWLRIHRPDSKWFEKSYNPTLNPSKISTPLYYMAYHGLPLIVEHLLLHSELDVNVQGGKYGSALQAAVISDNEDTVKILLQHKADVNAQGGEYGSSFQAATYMGNKNIIQLLLEHNANINASGGQYGSALQAAIWKGNKDIVQLLLEHKADANGQYGQYGSPLQAAAYRGRADIVQLLLEHKADVNVQNGQYGSALQAAATRGKYGNALMAAVRCGNKAIVQLLLEHKADVNAQGERYGNALQAAVHCKNKRIVQLLLEYRADVNAHCGQYGSALQVAIYSANKDIVQLLLEHKADVNAHGGQYGTALQAACLTQNEDIVRLLLENKANVNVQGGEYGTALQAAAYTKNKRTVQTLLEYKADVNTQAGKYGSVLLAAIIEENKDIVQLLLDHGADVNANSGLYGSALQAAAIWGNKDINHLLLEHKAYKEHQPECLQSAYGHSTCLT</sequence>
<feature type="repeat" description="ANK" evidence="2">
    <location>
        <begin position="697"/>
        <end position="729"/>
    </location>
</feature>
<dbReference type="Gene3D" id="1.25.40.20">
    <property type="entry name" value="Ankyrin repeat-containing domain"/>
    <property type="match status" value="2"/>
</dbReference>
<feature type="repeat" description="ANK" evidence="2">
    <location>
        <begin position="796"/>
        <end position="828"/>
    </location>
</feature>
<name>A0A9P5PF42_9AGAR</name>
<proteinExistence type="predicted"/>
<evidence type="ECO:0000259" key="3">
    <source>
        <dbReference type="Pfam" id="PF22939"/>
    </source>
</evidence>
<evidence type="ECO:0000256" key="1">
    <source>
        <dbReference type="ARBA" id="ARBA00022737"/>
    </source>
</evidence>
<dbReference type="InterPro" id="IPR036770">
    <property type="entry name" value="Ankyrin_rpt-contain_sf"/>
</dbReference>
<dbReference type="SMART" id="SM00248">
    <property type="entry name" value="ANK"/>
    <property type="match status" value="12"/>
</dbReference>
<keyword evidence="6" id="KW-1185">Reference proteome</keyword>
<feature type="domain" description="Nephrocystin 3-like N-terminal" evidence="4">
    <location>
        <begin position="68"/>
        <end position="224"/>
    </location>
</feature>
<evidence type="ECO:0000259" key="4">
    <source>
        <dbReference type="Pfam" id="PF24883"/>
    </source>
</evidence>
<reference evidence="5" key="1">
    <citation type="submission" date="2020-11" db="EMBL/GenBank/DDBJ databases">
        <authorList>
            <consortium name="DOE Joint Genome Institute"/>
            <person name="Ahrendt S."/>
            <person name="Riley R."/>
            <person name="Andreopoulos W."/>
            <person name="Labutti K."/>
            <person name="Pangilinan J."/>
            <person name="Ruiz-Duenas F.J."/>
            <person name="Barrasa J.M."/>
            <person name="Sanchez-Garcia M."/>
            <person name="Camarero S."/>
            <person name="Miyauchi S."/>
            <person name="Serrano A."/>
            <person name="Linde D."/>
            <person name="Babiker R."/>
            <person name="Drula E."/>
            <person name="Ayuso-Fernandez I."/>
            <person name="Pacheco R."/>
            <person name="Padilla G."/>
            <person name="Ferreira P."/>
            <person name="Barriuso J."/>
            <person name="Kellner H."/>
            <person name="Castanera R."/>
            <person name="Alfaro M."/>
            <person name="Ramirez L."/>
            <person name="Pisabarro A.G."/>
            <person name="Kuo A."/>
            <person name="Tritt A."/>
            <person name="Lipzen A."/>
            <person name="He G."/>
            <person name="Yan M."/>
            <person name="Ng V."/>
            <person name="Cullen D."/>
            <person name="Martin F."/>
            <person name="Rosso M.-N."/>
            <person name="Henrissat B."/>
            <person name="Hibbett D."/>
            <person name="Martinez A.T."/>
            <person name="Grigoriev I.V."/>
        </authorList>
    </citation>
    <scope>NUCLEOTIDE SEQUENCE</scope>
    <source>
        <strain evidence="5">AH 40177</strain>
    </source>
</reference>
<dbReference type="InterPro" id="IPR056884">
    <property type="entry name" value="NPHP3-like_N"/>
</dbReference>
<dbReference type="AlphaFoldDB" id="A0A9P5PF42"/>
<dbReference type="InterPro" id="IPR027417">
    <property type="entry name" value="P-loop_NTPase"/>
</dbReference>
<evidence type="ECO:0000313" key="6">
    <source>
        <dbReference type="Proteomes" id="UP000772434"/>
    </source>
</evidence>
<evidence type="ECO:0000313" key="5">
    <source>
        <dbReference type="EMBL" id="KAF9062201.1"/>
    </source>
</evidence>
<feature type="repeat" description="ANK" evidence="2">
    <location>
        <begin position="763"/>
        <end position="795"/>
    </location>
</feature>
<accession>A0A9P5PF42</accession>
<feature type="repeat" description="ANK" evidence="2">
    <location>
        <begin position="651"/>
        <end position="683"/>
    </location>
</feature>
<protein>
    <submittedName>
        <fullName evidence="5">Ankyrin repeat-containing domain protein</fullName>
    </submittedName>
</protein>
<dbReference type="Pfam" id="PF12796">
    <property type="entry name" value="Ank_2"/>
    <property type="match status" value="4"/>
</dbReference>
<evidence type="ECO:0000256" key="2">
    <source>
        <dbReference type="PROSITE-ProRule" id="PRU00023"/>
    </source>
</evidence>
<feature type="domain" description="GPI inositol-deacylase winged helix" evidence="3">
    <location>
        <begin position="334"/>
        <end position="410"/>
    </location>
</feature>